<evidence type="ECO:0000256" key="3">
    <source>
        <dbReference type="ARBA" id="ARBA00023125"/>
    </source>
</evidence>
<protein>
    <submittedName>
        <fullName evidence="5">Penicillinase repressor</fullName>
    </submittedName>
</protein>
<organism evidence="5 6">
    <name type="scientific">Thalassoglobus polymorphus</name>
    <dbReference type="NCBI Taxonomy" id="2527994"/>
    <lineage>
        <taxon>Bacteria</taxon>
        <taxon>Pseudomonadati</taxon>
        <taxon>Planctomycetota</taxon>
        <taxon>Planctomycetia</taxon>
        <taxon>Planctomycetales</taxon>
        <taxon>Planctomycetaceae</taxon>
        <taxon>Thalassoglobus</taxon>
    </lineage>
</organism>
<evidence type="ECO:0000313" key="5">
    <source>
        <dbReference type="EMBL" id="QDT33038.1"/>
    </source>
</evidence>
<dbReference type="InterPro" id="IPR005650">
    <property type="entry name" value="BlaI_family"/>
</dbReference>
<reference evidence="5 6" key="1">
    <citation type="submission" date="2019-02" db="EMBL/GenBank/DDBJ databases">
        <title>Deep-cultivation of Planctomycetes and their phenomic and genomic characterization uncovers novel biology.</title>
        <authorList>
            <person name="Wiegand S."/>
            <person name="Jogler M."/>
            <person name="Boedeker C."/>
            <person name="Pinto D."/>
            <person name="Vollmers J."/>
            <person name="Rivas-Marin E."/>
            <person name="Kohn T."/>
            <person name="Peeters S.H."/>
            <person name="Heuer A."/>
            <person name="Rast P."/>
            <person name="Oberbeckmann S."/>
            <person name="Bunk B."/>
            <person name="Jeske O."/>
            <person name="Meyerdierks A."/>
            <person name="Storesund J.E."/>
            <person name="Kallscheuer N."/>
            <person name="Luecker S."/>
            <person name="Lage O.M."/>
            <person name="Pohl T."/>
            <person name="Merkel B.J."/>
            <person name="Hornburger P."/>
            <person name="Mueller R.-W."/>
            <person name="Bruemmer F."/>
            <person name="Labrenz M."/>
            <person name="Spormann A.M."/>
            <person name="Op den Camp H."/>
            <person name="Overmann J."/>
            <person name="Amann R."/>
            <person name="Jetten M.S.M."/>
            <person name="Mascher T."/>
            <person name="Medema M.H."/>
            <person name="Devos D.P."/>
            <person name="Kaster A.-K."/>
            <person name="Ovreas L."/>
            <person name="Rohde M."/>
            <person name="Galperin M.Y."/>
            <person name="Jogler C."/>
        </authorList>
    </citation>
    <scope>NUCLEOTIDE SEQUENCE [LARGE SCALE GENOMIC DNA]</scope>
    <source>
        <strain evidence="5 6">Mal48</strain>
    </source>
</reference>
<keyword evidence="3" id="KW-0238">DNA-binding</keyword>
<dbReference type="InterPro" id="IPR036388">
    <property type="entry name" value="WH-like_DNA-bd_sf"/>
</dbReference>
<comment type="similarity">
    <text evidence="1">Belongs to the BlaI transcriptional regulatory family.</text>
</comment>
<dbReference type="GO" id="GO:0045892">
    <property type="term" value="P:negative regulation of DNA-templated transcription"/>
    <property type="evidence" value="ECO:0007669"/>
    <property type="project" value="InterPro"/>
</dbReference>
<dbReference type="Pfam" id="PF03965">
    <property type="entry name" value="Penicillinase_R"/>
    <property type="match status" value="1"/>
</dbReference>
<name>A0A517QN17_9PLAN</name>
<dbReference type="AlphaFoldDB" id="A0A517QN17"/>
<dbReference type="Gene3D" id="1.10.10.10">
    <property type="entry name" value="Winged helix-like DNA-binding domain superfamily/Winged helix DNA-binding domain"/>
    <property type="match status" value="1"/>
</dbReference>
<keyword evidence="4" id="KW-0804">Transcription</keyword>
<accession>A0A517QN17</accession>
<keyword evidence="2" id="KW-0805">Transcription regulation</keyword>
<dbReference type="PIRSF" id="PIRSF019455">
    <property type="entry name" value="CopR_AtkY"/>
    <property type="match status" value="1"/>
</dbReference>
<dbReference type="RefSeq" id="WP_145198743.1">
    <property type="nucleotide sequence ID" value="NZ_CP036267.1"/>
</dbReference>
<dbReference type="EMBL" id="CP036267">
    <property type="protein sequence ID" value="QDT33038.1"/>
    <property type="molecule type" value="Genomic_DNA"/>
</dbReference>
<dbReference type="Gene3D" id="1.10.4040.10">
    <property type="entry name" value="Penicillinase repressor domain"/>
    <property type="match status" value="1"/>
</dbReference>
<gene>
    <name evidence="5" type="primary">blaI</name>
    <name evidence="5" type="ORF">Mal48_22900</name>
</gene>
<evidence type="ECO:0000313" key="6">
    <source>
        <dbReference type="Proteomes" id="UP000315724"/>
    </source>
</evidence>
<dbReference type="InterPro" id="IPR036390">
    <property type="entry name" value="WH_DNA-bd_sf"/>
</dbReference>
<dbReference type="SUPFAM" id="SSF46785">
    <property type="entry name" value="Winged helix' DNA-binding domain"/>
    <property type="match status" value="1"/>
</dbReference>
<proteinExistence type="inferred from homology"/>
<dbReference type="KEGG" id="tpol:Mal48_22900"/>
<evidence type="ECO:0000256" key="1">
    <source>
        <dbReference type="ARBA" id="ARBA00011046"/>
    </source>
</evidence>
<dbReference type="GO" id="GO:0003677">
    <property type="term" value="F:DNA binding"/>
    <property type="evidence" value="ECO:0007669"/>
    <property type="project" value="UniProtKB-KW"/>
</dbReference>
<dbReference type="OrthoDB" id="280196at2"/>
<dbReference type="Proteomes" id="UP000315724">
    <property type="component" value="Chromosome"/>
</dbReference>
<sequence>MSRPSSVNPTPGELEVLKILWSCGECSSRDVQESLNEDGKERAYTSVASLMNVMVDKGLLKRKQQGRAFLYSAKAAKRRTLSELLSDLVGRAFEGSASQLVAHLVESGKLTQEELDQIRQAIDEHQEN</sequence>
<keyword evidence="6" id="KW-1185">Reference proteome</keyword>
<evidence type="ECO:0000256" key="4">
    <source>
        <dbReference type="ARBA" id="ARBA00023163"/>
    </source>
</evidence>
<evidence type="ECO:0000256" key="2">
    <source>
        <dbReference type="ARBA" id="ARBA00023015"/>
    </source>
</evidence>